<dbReference type="InterPro" id="IPR002921">
    <property type="entry name" value="Fungal_lipase-type"/>
</dbReference>
<dbReference type="InterPro" id="IPR029058">
    <property type="entry name" value="AB_hydrolase_fold"/>
</dbReference>
<dbReference type="PANTHER" id="PTHR45856:SF11">
    <property type="entry name" value="FUNGAL LIPASE-LIKE DOMAIN-CONTAINING PROTEIN"/>
    <property type="match status" value="1"/>
</dbReference>
<reference evidence="3" key="1">
    <citation type="submission" date="2018-08" db="EMBL/GenBank/DDBJ databases">
        <authorList>
            <person name="Chevrot R."/>
        </authorList>
    </citation>
    <scope>NUCLEOTIDE SEQUENCE [LARGE SCALE GENOMIC DNA]</scope>
</reference>
<dbReference type="Proteomes" id="UP000304148">
    <property type="component" value="Chromosome"/>
</dbReference>
<evidence type="ECO:0000259" key="1">
    <source>
        <dbReference type="Pfam" id="PF01764"/>
    </source>
</evidence>
<proteinExistence type="predicted"/>
<protein>
    <recommendedName>
        <fullName evidence="1">Fungal lipase-type domain-containing protein</fullName>
    </recommendedName>
</protein>
<dbReference type="GO" id="GO:0006629">
    <property type="term" value="P:lipid metabolic process"/>
    <property type="evidence" value="ECO:0007669"/>
    <property type="project" value="InterPro"/>
</dbReference>
<dbReference type="Gene3D" id="3.40.50.1820">
    <property type="entry name" value="alpha/beta hydrolase"/>
    <property type="match status" value="1"/>
</dbReference>
<dbReference type="Pfam" id="PF01764">
    <property type="entry name" value="Lipase_3"/>
    <property type="match status" value="1"/>
</dbReference>
<dbReference type="RefSeq" id="WP_138185896.1">
    <property type="nucleotide sequence ID" value="NZ_LS992241.1"/>
</dbReference>
<dbReference type="AlphaFoldDB" id="A0A383RBB2"/>
<dbReference type="PANTHER" id="PTHR45856">
    <property type="entry name" value="ALPHA/BETA-HYDROLASES SUPERFAMILY PROTEIN"/>
    <property type="match status" value="1"/>
</dbReference>
<dbReference type="InterPro" id="IPR051218">
    <property type="entry name" value="Sec_MonoDiacylglyc_Lipase"/>
</dbReference>
<accession>A0A383RBB2</accession>
<name>A0A383RBB2_PAEAL</name>
<evidence type="ECO:0000313" key="3">
    <source>
        <dbReference type="Proteomes" id="UP000304148"/>
    </source>
</evidence>
<dbReference type="SUPFAM" id="SSF53474">
    <property type="entry name" value="alpha/beta-Hydrolases"/>
    <property type="match status" value="1"/>
</dbReference>
<dbReference type="EMBL" id="LS992241">
    <property type="protein sequence ID" value="SYX83902.1"/>
    <property type="molecule type" value="Genomic_DNA"/>
</dbReference>
<evidence type="ECO:0000313" key="2">
    <source>
        <dbReference type="EMBL" id="SYX83902.1"/>
    </source>
</evidence>
<organism evidence="2 3">
    <name type="scientific">Paenibacillus alvei</name>
    <name type="common">Bacillus alvei</name>
    <dbReference type="NCBI Taxonomy" id="44250"/>
    <lineage>
        <taxon>Bacteria</taxon>
        <taxon>Bacillati</taxon>
        <taxon>Bacillota</taxon>
        <taxon>Bacilli</taxon>
        <taxon>Bacillales</taxon>
        <taxon>Paenibacillaceae</taxon>
        <taxon>Paenibacillus</taxon>
    </lineage>
</organism>
<sequence length="283" mass="32003">MKVSKLEHRFDAEDAILLSAMIHQAYQLFAQEPFVLPKGFSVSLIIRALAGVEEPEEEVFGYIAQSKHRIIVVFRGTRTFKDNESDQDLYQIPFPFVRESGRTHRGFTCLYHSAREALIRELSKLSPTRTLFVTGHSLGGALAVLAAYDIAVNTSFTKPIVYTYGSPRVASPVFASRFNQIVKNSIRIFNIHDIIPTLPERSYPPPFTKDGLSYEHVKTKYPVSFQLNSLANRNHEIVCYFKNLSKKNPYYASLLCEENPGLCPDTSWCVPFKGICSPVEEEG</sequence>
<dbReference type="CDD" id="cd00519">
    <property type="entry name" value="Lipase_3"/>
    <property type="match status" value="1"/>
</dbReference>
<gene>
    <name evidence="2" type="ORF">PBLR_12324</name>
</gene>
<feature type="domain" description="Fungal lipase-type" evidence="1">
    <location>
        <begin position="71"/>
        <end position="200"/>
    </location>
</feature>